<organism evidence="1">
    <name type="scientific">marine sediment metagenome</name>
    <dbReference type="NCBI Taxonomy" id="412755"/>
    <lineage>
        <taxon>unclassified sequences</taxon>
        <taxon>metagenomes</taxon>
        <taxon>ecological metagenomes</taxon>
    </lineage>
</organism>
<dbReference type="AlphaFoldDB" id="X1V6F4"/>
<accession>X1V6F4</accession>
<dbReference type="EMBL" id="BARW01027977">
    <property type="protein sequence ID" value="GAJ07866.1"/>
    <property type="molecule type" value="Genomic_DNA"/>
</dbReference>
<dbReference type="InterPro" id="IPR011989">
    <property type="entry name" value="ARM-like"/>
</dbReference>
<evidence type="ECO:0000313" key="1">
    <source>
        <dbReference type="EMBL" id="GAJ07866.1"/>
    </source>
</evidence>
<name>X1V6F4_9ZZZZ</name>
<gene>
    <name evidence="1" type="ORF">S12H4_45271</name>
</gene>
<feature type="non-terminal residue" evidence="1">
    <location>
        <position position="1"/>
    </location>
</feature>
<dbReference type="Gene3D" id="1.25.10.10">
    <property type="entry name" value="Leucine-rich Repeat Variant"/>
    <property type="match status" value="1"/>
</dbReference>
<dbReference type="SUPFAM" id="SSF48371">
    <property type="entry name" value="ARM repeat"/>
    <property type="match status" value="1"/>
</dbReference>
<proteinExistence type="predicted"/>
<evidence type="ECO:0008006" key="2">
    <source>
        <dbReference type="Google" id="ProtNLM"/>
    </source>
</evidence>
<sequence>RDYWSKKIAKLTKEANKDVHEEALNFIYAVSKYMRERRTSSIEKSEIKQITKNYSSFFKDNILPRVYNEGILIEELRTEEEVTIKKVKFMFEEFKEYLMARKIIDEELDWHKKQDDEILNDLLKLRQGVRYFETTYGIIEYIILLAEIEKKNNLHLKMLERLAESGDSRWQRLACLSIPKFNNLHPKMIDLLGTLAHDKDVSVLETTGQTLGALSKIIPKKVFEILSLLVHNPTATVKSISVQSLLRLPSRYTD</sequence>
<dbReference type="InterPro" id="IPR016024">
    <property type="entry name" value="ARM-type_fold"/>
</dbReference>
<reference evidence="1" key="1">
    <citation type="journal article" date="2014" name="Front. Microbiol.">
        <title>High frequency of phylogenetically diverse reductive dehalogenase-homologous genes in deep subseafloor sedimentary metagenomes.</title>
        <authorList>
            <person name="Kawai M."/>
            <person name="Futagami T."/>
            <person name="Toyoda A."/>
            <person name="Takaki Y."/>
            <person name="Nishi S."/>
            <person name="Hori S."/>
            <person name="Arai W."/>
            <person name="Tsubouchi T."/>
            <person name="Morono Y."/>
            <person name="Uchiyama I."/>
            <person name="Ito T."/>
            <person name="Fujiyama A."/>
            <person name="Inagaki F."/>
            <person name="Takami H."/>
        </authorList>
    </citation>
    <scope>NUCLEOTIDE SEQUENCE</scope>
    <source>
        <strain evidence="1">Expedition CK06-06</strain>
    </source>
</reference>
<protein>
    <recommendedName>
        <fullName evidence="2">Condensin complex subunit 1 C-terminal domain-containing protein</fullName>
    </recommendedName>
</protein>
<comment type="caution">
    <text evidence="1">The sequence shown here is derived from an EMBL/GenBank/DDBJ whole genome shotgun (WGS) entry which is preliminary data.</text>
</comment>